<dbReference type="Gene3D" id="3.10.400.10">
    <property type="entry name" value="Sulfate adenylyltransferase"/>
    <property type="match status" value="1"/>
</dbReference>
<dbReference type="AlphaFoldDB" id="A0A3B1BPC8"/>
<evidence type="ECO:0000259" key="7">
    <source>
        <dbReference type="Pfam" id="PF01583"/>
    </source>
</evidence>
<dbReference type="Gene3D" id="3.40.50.620">
    <property type="entry name" value="HUPs"/>
    <property type="match status" value="1"/>
</dbReference>
<dbReference type="NCBIfam" id="NF004040">
    <property type="entry name" value="PRK05537.1"/>
    <property type="match status" value="1"/>
</dbReference>
<dbReference type="NCBIfam" id="TIGR00339">
    <property type="entry name" value="sopT"/>
    <property type="match status" value="1"/>
</dbReference>
<name>A0A3B1BPC8_9ZZZZ</name>
<dbReference type="GO" id="GO:0005524">
    <property type="term" value="F:ATP binding"/>
    <property type="evidence" value="ECO:0007669"/>
    <property type="project" value="UniProtKB-KW"/>
</dbReference>
<dbReference type="InterPro" id="IPR015947">
    <property type="entry name" value="PUA-like_sf"/>
</dbReference>
<dbReference type="InterPro" id="IPR014729">
    <property type="entry name" value="Rossmann-like_a/b/a_fold"/>
</dbReference>
<dbReference type="SUPFAM" id="SSF88697">
    <property type="entry name" value="PUA domain-like"/>
    <property type="match status" value="1"/>
</dbReference>
<evidence type="ECO:0000256" key="3">
    <source>
        <dbReference type="ARBA" id="ARBA00022695"/>
    </source>
</evidence>
<dbReference type="Pfam" id="PF14306">
    <property type="entry name" value="PUA_2"/>
    <property type="match status" value="1"/>
</dbReference>
<dbReference type="NCBIfam" id="NF003013">
    <property type="entry name" value="PRK03846.1"/>
    <property type="match status" value="1"/>
</dbReference>
<dbReference type="Pfam" id="PF01583">
    <property type="entry name" value="APS_kinase"/>
    <property type="match status" value="1"/>
</dbReference>
<evidence type="ECO:0000313" key="10">
    <source>
        <dbReference type="EMBL" id="VAX13338.1"/>
    </source>
</evidence>
<reference evidence="10" key="1">
    <citation type="submission" date="2018-06" db="EMBL/GenBank/DDBJ databases">
        <authorList>
            <person name="Zhirakovskaya E."/>
        </authorList>
    </citation>
    <scope>NUCLEOTIDE SEQUENCE</scope>
</reference>
<dbReference type="InterPro" id="IPR050512">
    <property type="entry name" value="Sulf_AdTrans/APS_kinase"/>
</dbReference>
<sequence length="579" mass="65704">MTEFVSALGGELIDLMLDSESAELIKHESGDFPSITLSQRHLCDLELLINGAFSPLTGFMCKQDYESVVERLHLADGTLWPVPIVLDVTDEFADSLKIGQKIALRDGEGFMPAVMTVEDIWEPDKELEAESVYTTTSKDHPAVQYLYEKVNKVYIGGRVEGVQLSVHHDFENLWDSPRELRSLFKQMGWRRVVAFQTSKPMHRVQRDVVLQAAKDIQGHVLLHPAVGMTRPGDIQYYARVHCYQAIQKYFPHHLSMLSLLPLAMRMAGPREALWHVLIHQNFGCSHMIIGPKHAYPPHASKRDSQFYARDEARNFVLDYIDEIQIKLVSVETMNYVPEKKKNFPQSYIENKGLEYIEYSDTQLKQDLINNQEIPDWFSFPEVLRHLCKVYPPRGQQGFTLFFTGLSGAGKSTLAKIVYAKLLESGGRPVTLLDGDIVRLNLSSELGFSKKHRDLNVKRIGFVASEITKNRGIAICAPIAPYTSTRRAVREVIEQHGAFIEIYVSTPLETCESRDRKGLYAKARQGLIPEFTGISDPYEAPDKAEIKIDTSDYSAMEAAQEIYLYLLREGFLDKGDVSCH</sequence>
<evidence type="ECO:0000259" key="9">
    <source>
        <dbReference type="Pfam" id="PF14306"/>
    </source>
</evidence>
<dbReference type="GO" id="GO:0005737">
    <property type="term" value="C:cytoplasm"/>
    <property type="evidence" value="ECO:0007669"/>
    <property type="project" value="TreeGrafter"/>
</dbReference>
<keyword evidence="3 10" id="KW-0548">Nucleotidyltransferase</keyword>
<dbReference type="Pfam" id="PF01747">
    <property type="entry name" value="ATP-sulfurylase"/>
    <property type="match status" value="1"/>
</dbReference>
<keyword evidence="10" id="KW-0418">Kinase</keyword>
<dbReference type="InterPro" id="IPR002891">
    <property type="entry name" value="APS"/>
</dbReference>
<comment type="catalytic activity">
    <reaction evidence="1">
        <text>adenosine 5'-phosphosulfate + ATP = 3'-phosphoadenylyl sulfate + ADP + H(+)</text>
        <dbReference type="Rhea" id="RHEA:24152"/>
        <dbReference type="ChEBI" id="CHEBI:15378"/>
        <dbReference type="ChEBI" id="CHEBI:30616"/>
        <dbReference type="ChEBI" id="CHEBI:58243"/>
        <dbReference type="ChEBI" id="CHEBI:58339"/>
        <dbReference type="ChEBI" id="CHEBI:456216"/>
        <dbReference type="EC" id="2.7.1.25"/>
    </reaction>
</comment>
<evidence type="ECO:0000256" key="4">
    <source>
        <dbReference type="ARBA" id="ARBA00022741"/>
    </source>
</evidence>
<protein>
    <submittedName>
        <fullName evidence="10">Sulfate adenylyltransferase / Adenylylsulfate kinase</fullName>
        <ecNumber evidence="10">2.7.1.25</ecNumber>
        <ecNumber evidence="10">2.7.7.4</ecNumber>
    </submittedName>
</protein>
<dbReference type="EC" id="2.7.7.4" evidence="10"/>
<dbReference type="InterPro" id="IPR059117">
    <property type="entry name" value="APS_kinase_dom"/>
</dbReference>
<proteinExistence type="predicted"/>
<dbReference type="EMBL" id="UOFZ01000113">
    <property type="protein sequence ID" value="VAX13338.1"/>
    <property type="molecule type" value="Genomic_DNA"/>
</dbReference>
<dbReference type="InterPro" id="IPR025980">
    <property type="entry name" value="ATP-Sase_PUA-like_dom"/>
</dbReference>
<keyword evidence="2 10" id="KW-0808">Transferase</keyword>
<dbReference type="CDD" id="cd02027">
    <property type="entry name" value="APSK"/>
    <property type="match status" value="1"/>
</dbReference>
<evidence type="ECO:0000256" key="6">
    <source>
        <dbReference type="ARBA" id="ARBA00024327"/>
    </source>
</evidence>
<dbReference type="EC" id="2.7.1.25" evidence="10"/>
<accession>A0A3B1BPC8</accession>
<dbReference type="PANTHER" id="PTHR42700:SF1">
    <property type="entry name" value="SULFATE ADENYLYLTRANSFERASE"/>
    <property type="match status" value="1"/>
</dbReference>
<evidence type="ECO:0000256" key="1">
    <source>
        <dbReference type="ARBA" id="ARBA00001823"/>
    </source>
</evidence>
<dbReference type="NCBIfam" id="TIGR00455">
    <property type="entry name" value="apsK"/>
    <property type="match status" value="1"/>
</dbReference>
<dbReference type="Gene3D" id="3.40.50.300">
    <property type="entry name" value="P-loop containing nucleotide triphosphate hydrolases"/>
    <property type="match status" value="1"/>
</dbReference>
<dbReference type="InterPro" id="IPR002650">
    <property type="entry name" value="Sulphate_adenylyltransferase"/>
</dbReference>
<keyword evidence="5" id="KW-0067">ATP-binding</keyword>
<evidence type="ECO:0000256" key="2">
    <source>
        <dbReference type="ARBA" id="ARBA00022679"/>
    </source>
</evidence>
<dbReference type="InterPro" id="IPR024951">
    <property type="entry name" value="Sulfurylase_cat_dom"/>
</dbReference>
<dbReference type="GO" id="GO:0010134">
    <property type="term" value="P:sulfate assimilation via adenylyl sulfate reduction"/>
    <property type="evidence" value="ECO:0007669"/>
    <property type="project" value="TreeGrafter"/>
</dbReference>
<dbReference type="SUPFAM" id="SSF52374">
    <property type="entry name" value="Nucleotidylyl transferase"/>
    <property type="match status" value="1"/>
</dbReference>
<evidence type="ECO:0000256" key="5">
    <source>
        <dbReference type="ARBA" id="ARBA00022840"/>
    </source>
</evidence>
<dbReference type="SUPFAM" id="SSF52540">
    <property type="entry name" value="P-loop containing nucleoside triphosphate hydrolases"/>
    <property type="match status" value="1"/>
</dbReference>
<comment type="pathway">
    <text evidence="6">Sulfur metabolism; hydrogen sulfide biosynthesis; sulfite from sulfate.</text>
</comment>
<feature type="domain" description="APS kinase" evidence="7">
    <location>
        <begin position="396"/>
        <end position="548"/>
    </location>
</feature>
<dbReference type="GO" id="GO:0004020">
    <property type="term" value="F:adenylylsulfate kinase activity"/>
    <property type="evidence" value="ECO:0007669"/>
    <property type="project" value="UniProtKB-EC"/>
</dbReference>
<feature type="domain" description="ATP-sulfurylase PUA-like" evidence="9">
    <location>
        <begin position="7"/>
        <end position="163"/>
    </location>
</feature>
<keyword evidence="4" id="KW-0547">Nucleotide-binding</keyword>
<evidence type="ECO:0000259" key="8">
    <source>
        <dbReference type="Pfam" id="PF01747"/>
    </source>
</evidence>
<dbReference type="PANTHER" id="PTHR42700">
    <property type="entry name" value="SULFATE ADENYLYLTRANSFERASE"/>
    <property type="match status" value="1"/>
</dbReference>
<dbReference type="FunFam" id="3.40.50.300:FF:000802">
    <property type="entry name" value="Sulfate adenylyltransferase"/>
    <property type="match status" value="1"/>
</dbReference>
<dbReference type="InterPro" id="IPR027417">
    <property type="entry name" value="P-loop_NTPase"/>
</dbReference>
<gene>
    <name evidence="10" type="ORF">MNBD_GAMMA24-2075</name>
</gene>
<organism evidence="10">
    <name type="scientific">hydrothermal vent metagenome</name>
    <dbReference type="NCBI Taxonomy" id="652676"/>
    <lineage>
        <taxon>unclassified sequences</taxon>
        <taxon>metagenomes</taxon>
        <taxon>ecological metagenomes</taxon>
    </lineage>
</organism>
<dbReference type="GO" id="GO:0019379">
    <property type="term" value="P:sulfate assimilation, phosphoadenylyl sulfate reduction by phosphoadenylyl-sulfate reductase (thioredoxin)"/>
    <property type="evidence" value="ECO:0007669"/>
    <property type="project" value="TreeGrafter"/>
</dbReference>
<feature type="domain" description="Sulphate adenylyltransferase catalytic" evidence="8">
    <location>
        <begin position="172"/>
        <end position="387"/>
    </location>
</feature>
<dbReference type="GO" id="GO:0004781">
    <property type="term" value="F:sulfate adenylyltransferase (ATP) activity"/>
    <property type="evidence" value="ECO:0007669"/>
    <property type="project" value="UniProtKB-EC"/>
</dbReference>